<dbReference type="PANTHER" id="PTHR46082">
    <property type="entry name" value="ATP/GTP-BINDING PROTEIN-RELATED"/>
    <property type="match status" value="1"/>
</dbReference>
<evidence type="ECO:0000259" key="2">
    <source>
        <dbReference type="Pfam" id="PF25000"/>
    </source>
</evidence>
<dbReference type="InterPro" id="IPR056681">
    <property type="entry name" value="DUF7779"/>
</dbReference>
<feature type="compositionally biased region" description="Basic and acidic residues" evidence="1">
    <location>
        <begin position="51"/>
        <end position="66"/>
    </location>
</feature>
<evidence type="ECO:0000256" key="1">
    <source>
        <dbReference type="SAM" id="MobiDB-lite"/>
    </source>
</evidence>
<organism evidence="3 4">
    <name type="scientific">Umezawaea endophytica</name>
    <dbReference type="NCBI Taxonomy" id="1654476"/>
    <lineage>
        <taxon>Bacteria</taxon>
        <taxon>Bacillati</taxon>
        <taxon>Actinomycetota</taxon>
        <taxon>Actinomycetes</taxon>
        <taxon>Pseudonocardiales</taxon>
        <taxon>Pseudonocardiaceae</taxon>
        <taxon>Umezawaea</taxon>
    </lineage>
</organism>
<dbReference type="NCBIfam" id="NF041121">
    <property type="entry name" value="SAV_2336_NTERM"/>
    <property type="match status" value="1"/>
</dbReference>
<dbReference type="Gene3D" id="1.25.40.10">
    <property type="entry name" value="Tetratricopeptide repeat domain"/>
    <property type="match status" value="3"/>
</dbReference>
<dbReference type="InterPro" id="IPR053137">
    <property type="entry name" value="NLR-like"/>
</dbReference>
<evidence type="ECO:0000313" key="3">
    <source>
        <dbReference type="EMBL" id="MCS7483287.1"/>
    </source>
</evidence>
<dbReference type="Pfam" id="PF13424">
    <property type="entry name" value="TPR_12"/>
    <property type="match status" value="1"/>
</dbReference>
<dbReference type="Gene3D" id="3.40.50.300">
    <property type="entry name" value="P-loop containing nucleotide triphosphate hydrolases"/>
    <property type="match status" value="1"/>
</dbReference>
<feature type="region of interest" description="Disordered" evidence="1">
    <location>
        <begin position="537"/>
        <end position="591"/>
    </location>
</feature>
<keyword evidence="4" id="KW-1185">Reference proteome</keyword>
<protein>
    <submittedName>
        <fullName evidence="3">FxSxx-COOH system tetratricopeptide repeat protein</fullName>
    </submittedName>
</protein>
<dbReference type="InterPro" id="IPR027417">
    <property type="entry name" value="P-loop_NTPase"/>
</dbReference>
<dbReference type="RefSeq" id="WP_259628748.1">
    <property type="nucleotide sequence ID" value="NZ_JANYMP010000031.1"/>
</dbReference>
<dbReference type="Pfam" id="PF25000">
    <property type="entry name" value="DUF7779"/>
    <property type="match status" value="1"/>
</dbReference>
<feature type="compositionally biased region" description="Basic and acidic residues" evidence="1">
    <location>
        <begin position="557"/>
        <end position="570"/>
    </location>
</feature>
<dbReference type="InterPro" id="IPR011990">
    <property type="entry name" value="TPR-like_helical_dom_sf"/>
</dbReference>
<evidence type="ECO:0000313" key="4">
    <source>
        <dbReference type="Proteomes" id="UP001141259"/>
    </source>
</evidence>
<reference evidence="3" key="1">
    <citation type="submission" date="2022-08" db="EMBL/GenBank/DDBJ databases">
        <authorList>
            <person name="Tistechok S."/>
            <person name="Samborskyy M."/>
            <person name="Roman I."/>
        </authorList>
    </citation>
    <scope>NUCLEOTIDE SEQUENCE</scope>
    <source>
        <strain evidence="3">DSM 103496</strain>
    </source>
</reference>
<comment type="caution">
    <text evidence="3">The sequence shown here is derived from an EMBL/GenBank/DDBJ whole genome shotgun (WGS) entry which is preliminary data.</text>
</comment>
<dbReference type="Proteomes" id="UP001141259">
    <property type="component" value="Unassembled WGS sequence"/>
</dbReference>
<dbReference type="SUPFAM" id="SSF52540">
    <property type="entry name" value="P-loop containing nucleoside triphosphate hydrolases"/>
    <property type="match status" value="1"/>
</dbReference>
<feature type="domain" description="DUF7779" evidence="2">
    <location>
        <begin position="844"/>
        <end position="927"/>
    </location>
</feature>
<dbReference type="NCBIfam" id="NF040586">
    <property type="entry name" value="FxSxx_TPR"/>
    <property type="match status" value="1"/>
</dbReference>
<dbReference type="EMBL" id="JANYMP010000031">
    <property type="protein sequence ID" value="MCS7483287.1"/>
    <property type="molecule type" value="Genomic_DNA"/>
</dbReference>
<dbReference type="PANTHER" id="PTHR46082:SF6">
    <property type="entry name" value="AAA+ ATPASE DOMAIN-CONTAINING PROTEIN-RELATED"/>
    <property type="match status" value="1"/>
</dbReference>
<accession>A0A9X3AIM2</accession>
<dbReference type="InterPro" id="IPR047738">
    <property type="entry name" value="SAV_2336-like_N"/>
</dbReference>
<name>A0A9X3AIM2_9PSEU</name>
<feature type="region of interest" description="Disordered" evidence="1">
    <location>
        <begin position="27"/>
        <end position="74"/>
    </location>
</feature>
<sequence length="1415" mass="155354">MTGEPRERIDTAGLVWDEVADALWLAVHSGGGVPPPAPDPPERGGLTGDPGVREGDGADHPERDPPEGTGPEESETVALYLRRGGATAATTAGPQPAARPVDVVHLIDSRAIVRALRPLMRTVPSRVERALDEEGTAVRAAEEGLWLPELRPARVHPYDLALVIDESASMKVWRGEADAFRRLLERQGAFRDVRVLLLDTDQPGETVALRGDSPHAQRWPPSALTDPTGRRVVFVLTDGVGQAWRDGRVHDVLTRWGRAGPVAVVQVLPSEMWASWSAIDTRMCAWRTPGPLRPSSRWVAEPLDLDVFDEGSDVLPVPVLELDGEWFERWVGLVTAVGVGGLELPGLRAAVGGDPVVGVSADLDPVERVLRFRRIATPTAFRLAVLLAAAPLAIPTMHGVRTVLLPSSEPAHLAEVFLGGLLRPVPESSAEFMAEVAEYDFHKGVRAELLAGGARADTAAVLRLVQELLGDRVQAVGNLDQVLRHPDTAAIPVVSGVEVPLLRLQRDVMQALSGPYARRAVGIDAVLPHVGGTGAIDPEGDETVLGTGRKRTGTGFRVDERADDRERDGGDDVVENDQGSGRSGAAKARPAVQGGIPLRNVNFTGRDEVLDDLHARLNRDEPTAVLPEALHGLGGIGKSQIAVEFVYRHRSEYDLVWWIPAEDVEQIQTAYVNICARIGLRAEAGVDTAVPLVLEALRAGTLYPRWLLVFDNANAPEDVRRYFPQGAGHILITSRDGRWAGVASSLAVDVFTRAESIRLLLRRNPTMAEADADRLAELLGDLPLAVDQAAAWCFETGMTADEYLTLFEDKRTELLSVGPPPTDYPVTVAAAWNLSMDRLSDKFPAAHELLQVCAFFSPEPIARKLLSNVRNIESPEALAEALRDPVLLGRAIREINRYSLAKIDHSTHTIQLHRLVQSVLRSHMTPEVQRRLRHVAQVLLANGDPNQPDDAEYWTRYQELLPHARAARVLDSDDPWVRKLAINVANFLYAWGDPERARDMSAEMVALWRVRLGEDHLDTMIANRWHGRALRALGKYAESSLIARHTLDRLRATLGDDHEETLLTAHGVASDLRARGDFEAARELNRDTYERARRAFGEDDPETLRAANNYALSMRLAGYLQDAKELDDGTCRRRADVLGEDHRFTLITRDNFSVDLRACGDYEASCVLQDETVNRFREVVGPHRALTLTAITNLSISRRKYGDHEGGRVLSDESYRGLLDRFGPRHPDSMSAGMNHSISLRQTGELRAALELGEKVWHLYQVVMGEDHPFTLAGATNLAVTLRLLGEFDRAREVNTHTLSAFRRVLRPDHFFTLTCATNLASDLAVAGRLADAHELDASTLDHSTAALGRDHPSTLAVTVNLALDLQGLGRLDESDEIRRDVVVRFGRVLGAQHPATLDAMNNVRANCDLDPMQI</sequence>
<proteinExistence type="predicted"/>
<gene>
    <name evidence="3" type="primary">fxsT</name>
    <name evidence="3" type="ORF">NZH93_41125</name>
</gene>
<dbReference type="Pfam" id="PF13374">
    <property type="entry name" value="TPR_10"/>
    <property type="match status" value="6"/>
</dbReference>
<dbReference type="SUPFAM" id="SSF48452">
    <property type="entry name" value="TPR-like"/>
    <property type="match status" value="3"/>
</dbReference>